<dbReference type="InterPro" id="IPR038987">
    <property type="entry name" value="MoeA-like"/>
</dbReference>
<dbReference type="InterPro" id="IPR001453">
    <property type="entry name" value="MoaB/Mog_dom"/>
</dbReference>
<evidence type="ECO:0000259" key="7">
    <source>
        <dbReference type="SMART" id="SM00852"/>
    </source>
</evidence>
<dbReference type="RefSeq" id="WP_249600449.1">
    <property type="nucleotide sequence ID" value="NZ_JAKHSK010000004.1"/>
</dbReference>
<comment type="function">
    <text evidence="1 6">Catalyzes the insertion of molybdate into adenylated molybdopterin with the concomitant release of AMP.</text>
</comment>
<dbReference type="EC" id="2.10.1.1" evidence="6"/>
<dbReference type="SUPFAM" id="SSF63882">
    <property type="entry name" value="MoeA N-terminal region -like"/>
    <property type="match status" value="1"/>
</dbReference>
<dbReference type="GO" id="GO:0005829">
    <property type="term" value="C:cytosol"/>
    <property type="evidence" value="ECO:0007669"/>
    <property type="project" value="TreeGrafter"/>
</dbReference>
<sequence>MISHPEALKKVLETITNFGTEKVALLESVNRILAEDIFADRDFPPFDRVTKDGIAVNSKALENGETAFKIEAVYAAGSPQGLLNDPENCVEIMTGAMLPKNCDSVIMYEDVEIEDGIATLQTEVKAKINIHRKGSDRKRGEKILSKNQRISAKEIGVLATVGKAEVLVKKLPKIAIISTGDELVDVAETPLPHQIRTSNTLSLFAALEKEKITPTLLHIRDEKEVMLRQVENAIDNHDVLLLSGGVSKGKFDYLPEILGELKVEKIFHRVLQRPGKPLWFGKQYEKNVTVFSFPGNPNSTFVNFHIYFKKWLDKSFEVESALSEVILKADIANNPNITRFLLVKTKVQNGQFQAELLNENGSGDLISLANADGIIVLPPEKDFKQGDMVEFVGFL</sequence>
<comment type="cofactor">
    <cofactor evidence="6">
        <name>Mg(2+)</name>
        <dbReference type="ChEBI" id="CHEBI:18420"/>
    </cofactor>
</comment>
<dbReference type="PANTHER" id="PTHR10192">
    <property type="entry name" value="MOLYBDOPTERIN BIOSYNTHESIS PROTEIN"/>
    <property type="match status" value="1"/>
</dbReference>
<evidence type="ECO:0000256" key="2">
    <source>
        <dbReference type="ARBA" id="ARBA00005046"/>
    </source>
</evidence>
<evidence type="ECO:0000256" key="1">
    <source>
        <dbReference type="ARBA" id="ARBA00002901"/>
    </source>
</evidence>
<reference evidence="8" key="1">
    <citation type="submission" date="2022-01" db="EMBL/GenBank/DDBJ databases">
        <title>Genome sequencing of Zunongwangia sp. M21534 genome.</title>
        <authorList>
            <person name="Chen Y."/>
            <person name="Dong C."/>
            <person name="Shao Z."/>
        </authorList>
    </citation>
    <scope>NUCLEOTIDE SEQUENCE</scope>
    <source>
        <strain evidence="8">MCCC M21534</strain>
    </source>
</reference>
<dbReference type="InterPro" id="IPR036425">
    <property type="entry name" value="MoaB/Mog-like_dom_sf"/>
</dbReference>
<dbReference type="InterPro" id="IPR036688">
    <property type="entry name" value="MoeA_C_domain_IV_sf"/>
</dbReference>
<dbReference type="PROSITE" id="PS01079">
    <property type="entry name" value="MOCF_BIOSYNTHESIS_2"/>
    <property type="match status" value="1"/>
</dbReference>
<dbReference type="Proteomes" id="UP001139521">
    <property type="component" value="Unassembled WGS sequence"/>
</dbReference>
<evidence type="ECO:0000256" key="6">
    <source>
        <dbReference type="RuleBase" id="RU365090"/>
    </source>
</evidence>
<dbReference type="NCBIfam" id="TIGR00177">
    <property type="entry name" value="molyb_syn"/>
    <property type="match status" value="1"/>
</dbReference>
<dbReference type="InterPro" id="IPR005111">
    <property type="entry name" value="MoeA_C_domain_IV"/>
</dbReference>
<evidence type="ECO:0000256" key="4">
    <source>
        <dbReference type="ARBA" id="ARBA00023150"/>
    </source>
</evidence>
<comment type="similarity">
    <text evidence="3 6">Belongs to the MoeA family.</text>
</comment>
<dbReference type="Gene3D" id="3.40.980.10">
    <property type="entry name" value="MoaB/Mog-like domain"/>
    <property type="match status" value="1"/>
</dbReference>
<keyword evidence="6" id="KW-0460">Magnesium</keyword>
<proteinExistence type="inferred from homology"/>
<evidence type="ECO:0000313" key="9">
    <source>
        <dbReference type="Proteomes" id="UP001139521"/>
    </source>
</evidence>
<name>A0A9X2CKI7_9FLAO</name>
<dbReference type="Gene3D" id="3.90.105.10">
    <property type="entry name" value="Molybdopterin biosynthesis moea protein, domain 2"/>
    <property type="match status" value="1"/>
</dbReference>
<comment type="pathway">
    <text evidence="2 6">Cofactor biosynthesis; molybdopterin biosynthesis.</text>
</comment>
<dbReference type="InterPro" id="IPR036135">
    <property type="entry name" value="MoeA_linker/N_sf"/>
</dbReference>
<evidence type="ECO:0000313" key="8">
    <source>
        <dbReference type="EMBL" id="MCL6217470.1"/>
    </source>
</evidence>
<dbReference type="Gene3D" id="2.40.340.10">
    <property type="entry name" value="MoeA, C-terminal, domain IV"/>
    <property type="match status" value="1"/>
</dbReference>
<keyword evidence="9" id="KW-1185">Reference proteome</keyword>
<dbReference type="SUPFAM" id="SSF53218">
    <property type="entry name" value="Molybdenum cofactor biosynthesis proteins"/>
    <property type="match status" value="1"/>
</dbReference>
<dbReference type="PANTHER" id="PTHR10192:SF5">
    <property type="entry name" value="GEPHYRIN"/>
    <property type="match status" value="1"/>
</dbReference>
<dbReference type="Pfam" id="PF00994">
    <property type="entry name" value="MoCF_biosynth"/>
    <property type="match status" value="1"/>
</dbReference>
<dbReference type="GO" id="GO:0061599">
    <property type="term" value="F:molybdopterin molybdotransferase activity"/>
    <property type="evidence" value="ECO:0007669"/>
    <property type="project" value="UniProtKB-UniRule"/>
</dbReference>
<evidence type="ECO:0000256" key="3">
    <source>
        <dbReference type="ARBA" id="ARBA00010763"/>
    </source>
</evidence>
<dbReference type="CDD" id="cd00887">
    <property type="entry name" value="MoeA"/>
    <property type="match status" value="1"/>
</dbReference>
<dbReference type="Pfam" id="PF03453">
    <property type="entry name" value="MoeA_N"/>
    <property type="match status" value="1"/>
</dbReference>
<feature type="domain" description="MoaB/Mog" evidence="7">
    <location>
        <begin position="175"/>
        <end position="314"/>
    </location>
</feature>
<dbReference type="SMART" id="SM00852">
    <property type="entry name" value="MoCF_biosynth"/>
    <property type="match status" value="1"/>
</dbReference>
<comment type="catalytic activity">
    <reaction evidence="5">
        <text>adenylyl-molybdopterin + molybdate = Mo-molybdopterin + AMP + H(+)</text>
        <dbReference type="Rhea" id="RHEA:35047"/>
        <dbReference type="ChEBI" id="CHEBI:15378"/>
        <dbReference type="ChEBI" id="CHEBI:36264"/>
        <dbReference type="ChEBI" id="CHEBI:62727"/>
        <dbReference type="ChEBI" id="CHEBI:71302"/>
        <dbReference type="ChEBI" id="CHEBI:456215"/>
        <dbReference type="EC" id="2.10.1.1"/>
    </reaction>
</comment>
<dbReference type="EMBL" id="JAKHSK010000004">
    <property type="protein sequence ID" value="MCL6217470.1"/>
    <property type="molecule type" value="Genomic_DNA"/>
</dbReference>
<dbReference type="SUPFAM" id="SSF63867">
    <property type="entry name" value="MoeA C-terminal domain-like"/>
    <property type="match status" value="1"/>
</dbReference>
<accession>A0A9X2CKI7</accession>
<dbReference type="AlphaFoldDB" id="A0A9X2CKI7"/>
<dbReference type="InterPro" id="IPR008284">
    <property type="entry name" value="MoCF_biosynth_CS"/>
</dbReference>
<comment type="caution">
    <text evidence="8">The sequence shown here is derived from an EMBL/GenBank/DDBJ whole genome shotgun (WGS) entry which is preliminary data.</text>
</comment>
<keyword evidence="6" id="KW-0808">Transferase</keyword>
<keyword evidence="4 6" id="KW-0501">Molybdenum cofactor biosynthesis</keyword>
<dbReference type="GO" id="GO:0006777">
    <property type="term" value="P:Mo-molybdopterin cofactor biosynthetic process"/>
    <property type="evidence" value="ECO:0007669"/>
    <property type="project" value="UniProtKB-UniRule"/>
</dbReference>
<keyword evidence="6" id="KW-0479">Metal-binding</keyword>
<dbReference type="GO" id="GO:0046872">
    <property type="term" value="F:metal ion binding"/>
    <property type="evidence" value="ECO:0007669"/>
    <property type="project" value="UniProtKB-UniRule"/>
</dbReference>
<dbReference type="Gene3D" id="2.170.190.11">
    <property type="entry name" value="Molybdopterin biosynthesis moea protein, domain 3"/>
    <property type="match status" value="1"/>
</dbReference>
<organism evidence="8 9">
    <name type="scientific">Zunongwangia pacifica</name>
    <dbReference type="NCBI Taxonomy" id="2911062"/>
    <lineage>
        <taxon>Bacteria</taxon>
        <taxon>Pseudomonadati</taxon>
        <taxon>Bacteroidota</taxon>
        <taxon>Flavobacteriia</taxon>
        <taxon>Flavobacteriales</taxon>
        <taxon>Flavobacteriaceae</taxon>
        <taxon>Zunongwangia</taxon>
    </lineage>
</organism>
<keyword evidence="6" id="KW-0500">Molybdenum</keyword>
<protein>
    <recommendedName>
        <fullName evidence="6">Molybdopterin molybdenumtransferase</fullName>
        <ecNumber evidence="6">2.10.1.1</ecNumber>
    </recommendedName>
</protein>
<gene>
    <name evidence="8" type="ORF">L1967_04095</name>
</gene>
<dbReference type="InterPro" id="IPR005110">
    <property type="entry name" value="MoeA_linker/N"/>
</dbReference>
<evidence type="ECO:0000256" key="5">
    <source>
        <dbReference type="ARBA" id="ARBA00047317"/>
    </source>
</evidence>
<dbReference type="Pfam" id="PF03454">
    <property type="entry name" value="MoeA_C"/>
    <property type="match status" value="1"/>
</dbReference>